<dbReference type="RefSeq" id="XP_007403630.1">
    <property type="nucleotide sequence ID" value="XM_007403568.1"/>
</dbReference>
<feature type="region of interest" description="Disordered" evidence="1">
    <location>
        <begin position="1"/>
        <end position="149"/>
    </location>
</feature>
<dbReference type="VEuPathDB" id="FungiDB:MELLADRAFT_76309"/>
<name>F4R3W7_MELLP</name>
<reference evidence="3" key="1">
    <citation type="journal article" date="2011" name="Proc. Natl. Acad. Sci. U.S.A.">
        <title>Obligate biotrophy features unraveled by the genomic analysis of rust fungi.</title>
        <authorList>
            <person name="Duplessis S."/>
            <person name="Cuomo C.A."/>
            <person name="Lin Y.-C."/>
            <person name="Aerts A."/>
            <person name="Tisserant E."/>
            <person name="Veneault-Fourrey C."/>
            <person name="Joly D.L."/>
            <person name="Hacquard S."/>
            <person name="Amselem J."/>
            <person name="Cantarel B.L."/>
            <person name="Chiu R."/>
            <person name="Coutinho P.M."/>
            <person name="Feau N."/>
            <person name="Field M."/>
            <person name="Frey P."/>
            <person name="Gelhaye E."/>
            <person name="Goldberg J."/>
            <person name="Grabherr M.G."/>
            <person name="Kodira C.D."/>
            <person name="Kohler A."/>
            <person name="Kuees U."/>
            <person name="Lindquist E.A."/>
            <person name="Lucas S.M."/>
            <person name="Mago R."/>
            <person name="Mauceli E."/>
            <person name="Morin E."/>
            <person name="Murat C."/>
            <person name="Pangilinan J.L."/>
            <person name="Park R."/>
            <person name="Pearson M."/>
            <person name="Quesneville H."/>
            <person name="Rouhier N."/>
            <person name="Sakthikumar S."/>
            <person name="Salamov A.A."/>
            <person name="Schmutz J."/>
            <person name="Selles B."/>
            <person name="Shapiro H."/>
            <person name="Tanguay P."/>
            <person name="Tuskan G.A."/>
            <person name="Henrissat B."/>
            <person name="Van de Peer Y."/>
            <person name="Rouze P."/>
            <person name="Ellis J.G."/>
            <person name="Dodds P.N."/>
            <person name="Schein J.E."/>
            <person name="Zhong S."/>
            <person name="Hamelin R.C."/>
            <person name="Grigoriev I.V."/>
            <person name="Szabo L.J."/>
            <person name="Martin F."/>
        </authorList>
    </citation>
    <scope>NUCLEOTIDE SEQUENCE [LARGE SCALE GENOMIC DNA]</scope>
    <source>
        <strain evidence="3">98AG31 / pathotype 3-4-7</strain>
    </source>
</reference>
<protein>
    <submittedName>
        <fullName evidence="2">Uncharacterized protein</fullName>
    </submittedName>
</protein>
<gene>
    <name evidence="2" type="ORF">MELLADRAFT_76309</name>
</gene>
<sequence>MTPINSRNTSTRRSLPFPSNNQSTTIIKPSSTSNSSLSKSITSSLSKSTSTPIPTTSSSSSSQSKLNQSRRQSVIPQLNRPISITTTALNTNRNNNQSSTNNNRTPTLPRSRNVSLNLPQSNLNNLSNTSNQNNNNNNVAPLKRSPLNRNTIANFTPLSSERSRTFTTPATTPSPQVINRNLLPESSTKPEDIETEVPDDEEEIDEEVESLLFPAYIFPKPKK</sequence>
<accession>F4R3W7</accession>
<feature type="region of interest" description="Disordered" evidence="1">
    <location>
        <begin position="180"/>
        <end position="205"/>
    </location>
</feature>
<dbReference type="AlphaFoldDB" id="F4R3W7"/>
<proteinExistence type="predicted"/>
<feature type="compositionally biased region" description="Polar residues" evidence="1">
    <location>
        <begin position="1"/>
        <end position="21"/>
    </location>
</feature>
<evidence type="ECO:0000313" key="2">
    <source>
        <dbReference type="EMBL" id="EGG12692.1"/>
    </source>
</evidence>
<organism evidence="3">
    <name type="scientific">Melampsora larici-populina (strain 98AG31 / pathotype 3-4-7)</name>
    <name type="common">Poplar leaf rust fungus</name>
    <dbReference type="NCBI Taxonomy" id="747676"/>
    <lineage>
        <taxon>Eukaryota</taxon>
        <taxon>Fungi</taxon>
        <taxon>Dikarya</taxon>
        <taxon>Basidiomycota</taxon>
        <taxon>Pucciniomycotina</taxon>
        <taxon>Pucciniomycetes</taxon>
        <taxon>Pucciniales</taxon>
        <taxon>Melampsoraceae</taxon>
        <taxon>Melampsora</taxon>
    </lineage>
</organism>
<dbReference type="EMBL" id="GL883090">
    <property type="protein sequence ID" value="EGG12692.1"/>
    <property type="molecule type" value="Genomic_DNA"/>
</dbReference>
<dbReference type="HOGENOM" id="CLU_1240373_0_0_1"/>
<keyword evidence="3" id="KW-1185">Reference proteome</keyword>
<feature type="compositionally biased region" description="Acidic residues" evidence="1">
    <location>
        <begin position="193"/>
        <end position="205"/>
    </location>
</feature>
<dbReference type="OrthoDB" id="10619907at2759"/>
<feature type="compositionally biased region" description="Low complexity" evidence="1">
    <location>
        <begin position="22"/>
        <end position="69"/>
    </location>
</feature>
<feature type="compositionally biased region" description="Polar residues" evidence="1">
    <location>
        <begin position="70"/>
        <end position="84"/>
    </location>
</feature>
<evidence type="ECO:0000256" key="1">
    <source>
        <dbReference type="SAM" id="MobiDB-lite"/>
    </source>
</evidence>
<dbReference type="Proteomes" id="UP000001072">
    <property type="component" value="Unassembled WGS sequence"/>
</dbReference>
<dbReference type="GeneID" id="18932759"/>
<evidence type="ECO:0000313" key="3">
    <source>
        <dbReference type="Proteomes" id="UP000001072"/>
    </source>
</evidence>
<dbReference type="InParanoid" id="F4R3W7"/>
<feature type="compositionally biased region" description="Low complexity" evidence="1">
    <location>
        <begin position="85"/>
        <end position="138"/>
    </location>
</feature>
<dbReference type="KEGG" id="mlr:MELLADRAFT_76309"/>
<feature type="region of interest" description="Disordered" evidence="1">
    <location>
        <begin position="154"/>
        <end position="173"/>
    </location>
</feature>